<sequence length="140" mass="14946">MDSVTGFLIGVDGSGAAVEVEATNAGYLAAMQRLVGANLVERVQVPTAYGDVDAWVNEEGTFTEAPNIAATVVVSELAGAQTMPLFGPMLLLAEDDWECASLSADLLEWITATHAEVMRRPVMARHIENARFLAGQMGRH</sequence>
<evidence type="ECO:0000313" key="3">
    <source>
        <dbReference type="Proteomes" id="UP001589700"/>
    </source>
</evidence>
<dbReference type="EMBL" id="JBHMDY010000011">
    <property type="protein sequence ID" value="MFB9260988.1"/>
    <property type="molecule type" value="Genomic_DNA"/>
</dbReference>
<comment type="caution">
    <text evidence="2">The sequence shown here is derived from an EMBL/GenBank/DDBJ whole genome shotgun (WGS) entry which is preliminary data.</text>
</comment>
<name>A0ABV5JVB6_9ACTN</name>
<dbReference type="InterPro" id="IPR024559">
    <property type="entry name" value="DUF3846"/>
</dbReference>
<reference evidence="2 3" key="1">
    <citation type="submission" date="2024-09" db="EMBL/GenBank/DDBJ databases">
        <authorList>
            <person name="Sun Q."/>
            <person name="Mori K."/>
        </authorList>
    </citation>
    <scope>NUCLEOTIDE SEQUENCE [LARGE SCALE GENOMIC DNA]</scope>
    <source>
        <strain evidence="2 3">CCM 7659</strain>
    </source>
</reference>
<protein>
    <submittedName>
        <fullName evidence="2">DUF3846 domain-containing protein</fullName>
    </submittedName>
</protein>
<accession>A0ABV5JVB6</accession>
<keyword evidence="3" id="KW-1185">Reference proteome</keyword>
<evidence type="ECO:0000259" key="1">
    <source>
        <dbReference type="Pfam" id="PF12957"/>
    </source>
</evidence>
<dbReference type="RefSeq" id="WP_380024109.1">
    <property type="nucleotide sequence ID" value="NZ_JBHMDY010000011.1"/>
</dbReference>
<gene>
    <name evidence="2" type="ORF">ACFFVD_14390</name>
</gene>
<dbReference type="Proteomes" id="UP001589700">
    <property type="component" value="Unassembled WGS sequence"/>
</dbReference>
<feature type="domain" description="DUF3846" evidence="1">
    <location>
        <begin position="17"/>
        <end position="111"/>
    </location>
</feature>
<dbReference type="Pfam" id="PF12957">
    <property type="entry name" value="DUF3846"/>
    <property type="match status" value="1"/>
</dbReference>
<organism evidence="2 3">
    <name type="scientific">Dietzia aerolata</name>
    <dbReference type="NCBI Taxonomy" id="595984"/>
    <lineage>
        <taxon>Bacteria</taxon>
        <taxon>Bacillati</taxon>
        <taxon>Actinomycetota</taxon>
        <taxon>Actinomycetes</taxon>
        <taxon>Mycobacteriales</taxon>
        <taxon>Dietziaceae</taxon>
        <taxon>Dietzia</taxon>
    </lineage>
</organism>
<proteinExistence type="predicted"/>
<evidence type="ECO:0000313" key="2">
    <source>
        <dbReference type="EMBL" id="MFB9260988.1"/>
    </source>
</evidence>